<evidence type="ECO:0000313" key="1">
    <source>
        <dbReference type="EMBL" id="GAV06488.1"/>
    </source>
</evidence>
<evidence type="ECO:0000313" key="2">
    <source>
        <dbReference type="Proteomes" id="UP000186922"/>
    </source>
</evidence>
<dbReference type="Proteomes" id="UP000186922">
    <property type="component" value="Unassembled WGS sequence"/>
</dbReference>
<dbReference type="EMBL" id="BDGG01000013">
    <property type="protein sequence ID" value="GAV06488.1"/>
    <property type="molecule type" value="Genomic_DNA"/>
</dbReference>
<name>A0A1D1W2W8_RAMVA</name>
<gene>
    <name evidence="1" type="primary">RvY_16465-1</name>
    <name evidence="1" type="synonym">RvY_16465.1</name>
    <name evidence="1" type="ORF">RvY_16465</name>
</gene>
<sequence>MDQLMVTHIGQTNGRNCLNANNITSDVAQSTACVKTSSIWVLVLEWRAITTCYEQVNGHQEKSSGQHFQMYFVE</sequence>
<protein>
    <submittedName>
        <fullName evidence="1">Uncharacterized protein</fullName>
    </submittedName>
</protein>
<proteinExistence type="predicted"/>
<dbReference type="AlphaFoldDB" id="A0A1D1W2W8"/>
<keyword evidence="2" id="KW-1185">Reference proteome</keyword>
<organism evidence="1 2">
    <name type="scientific">Ramazzottius varieornatus</name>
    <name type="common">Water bear</name>
    <name type="synonym">Tardigrade</name>
    <dbReference type="NCBI Taxonomy" id="947166"/>
    <lineage>
        <taxon>Eukaryota</taxon>
        <taxon>Metazoa</taxon>
        <taxon>Ecdysozoa</taxon>
        <taxon>Tardigrada</taxon>
        <taxon>Eutardigrada</taxon>
        <taxon>Parachela</taxon>
        <taxon>Hypsibioidea</taxon>
        <taxon>Ramazzottiidae</taxon>
        <taxon>Ramazzottius</taxon>
    </lineage>
</organism>
<comment type="caution">
    <text evidence="1">The sequence shown here is derived from an EMBL/GenBank/DDBJ whole genome shotgun (WGS) entry which is preliminary data.</text>
</comment>
<accession>A0A1D1W2W8</accession>
<reference evidence="1 2" key="1">
    <citation type="journal article" date="2016" name="Nat. Commun.">
        <title>Extremotolerant tardigrade genome and improved radiotolerance of human cultured cells by tardigrade-unique protein.</title>
        <authorList>
            <person name="Hashimoto T."/>
            <person name="Horikawa D.D."/>
            <person name="Saito Y."/>
            <person name="Kuwahara H."/>
            <person name="Kozuka-Hata H."/>
            <person name="Shin-I T."/>
            <person name="Minakuchi Y."/>
            <person name="Ohishi K."/>
            <person name="Motoyama A."/>
            <person name="Aizu T."/>
            <person name="Enomoto A."/>
            <person name="Kondo K."/>
            <person name="Tanaka S."/>
            <person name="Hara Y."/>
            <person name="Koshikawa S."/>
            <person name="Sagara H."/>
            <person name="Miura T."/>
            <person name="Yokobori S."/>
            <person name="Miyagawa K."/>
            <person name="Suzuki Y."/>
            <person name="Kubo T."/>
            <person name="Oyama M."/>
            <person name="Kohara Y."/>
            <person name="Fujiyama A."/>
            <person name="Arakawa K."/>
            <person name="Katayama T."/>
            <person name="Toyoda A."/>
            <person name="Kunieda T."/>
        </authorList>
    </citation>
    <scope>NUCLEOTIDE SEQUENCE [LARGE SCALE GENOMIC DNA]</scope>
    <source>
        <strain evidence="1 2">YOKOZUNA-1</strain>
    </source>
</reference>